<name>A0AAV9PEU2_9PEZI</name>
<evidence type="ECO:0000256" key="1">
    <source>
        <dbReference type="SAM" id="MobiDB-lite"/>
    </source>
</evidence>
<protein>
    <submittedName>
        <fullName evidence="2">Uncharacterized protein</fullName>
    </submittedName>
</protein>
<comment type="caution">
    <text evidence="2">The sequence shown here is derived from an EMBL/GenBank/DDBJ whole genome shotgun (WGS) entry which is preliminary data.</text>
</comment>
<gene>
    <name evidence="2" type="ORF">LTR77_003861</name>
</gene>
<proteinExistence type="predicted"/>
<dbReference type="Proteomes" id="UP001337655">
    <property type="component" value="Unassembled WGS sequence"/>
</dbReference>
<dbReference type="AlphaFoldDB" id="A0AAV9PEU2"/>
<reference evidence="2 3" key="1">
    <citation type="submission" date="2023-08" db="EMBL/GenBank/DDBJ databases">
        <title>Black Yeasts Isolated from many extreme environments.</title>
        <authorList>
            <person name="Coleine C."/>
            <person name="Stajich J.E."/>
            <person name="Selbmann L."/>
        </authorList>
    </citation>
    <scope>NUCLEOTIDE SEQUENCE [LARGE SCALE GENOMIC DNA]</scope>
    <source>
        <strain evidence="2 3">CCFEE 5935</strain>
    </source>
</reference>
<dbReference type="RefSeq" id="XP_064661067.1">
    <property type="nucleotide sequence ID" value="XM_064801116.1"/>
</dbReference>
<keyword evidence="3" id="KW-1185">Reference proteome</keyword>
<sequence length="356" mass="40570">MGAPDWMSTTNGAGGAKSSVKDYVQSGHEPLAPTRKKKKKKFPSHEEEDSNEQTNGDTIDALFCGPDADPSALRVSEHTNGYGDDDEEEDKASTADGHTNGGPVDLRRLRGQVSASRFNNVDDSMPISIKQLINNTSPIPREPEDPNHIAIATWFSEQTGHQYQVSPRHREKIIEHLLNHKYPGTTPDWLAATRQVFWRAVIRASYFWVNPDTKTEAGKPTPIHRPDGLYENDFKTFVLCCAERADRVGRDLPSPEYVKWVEDQVRDFLGKAEKIFKKELEHLAFLLMWDEEHKRILKEGEMVERVMRVFGRLKFNWRGCQMFAPREVQRARGGHRKVEVGVDYAEKVWEDAMAAL</sequence>
<dbReference type="GeneID" id="89925207"/>
<accession>A0AAV9PEU2</accession>
<dbReference type="EMBL" id="JAVRRT010000005">
    <property type="protein sequence ID" value="KAK5172223.1"/>
    <property type="molecule type" value="Genomic_DNA"/>
</dbReference>
<evidence type="ECO:0000313" key="2">
    <source>
        <dbReference type="EMBL" id="KAK5172223.1"/>
    </source>
</evidence>
<organism evidence="2 3">
    <name type="scientific">Saxophila tyrrhenica</name>
    <dbReference type="NCBI Taxonomy" id="1690608"/>
    <lineage>
        <taxon>Eukaryota</taxon>
        <taxon>Fungi</taxon>
        <taxon>Dikarya</taxon>
        <taxon>Ascomycota</taxon>
        <taxon>Pezizomycotina</taxon>
        <taxon>Dothideomycetes</taxon>
        <taxon>Dothideomycetidae</taxon>
        <taxon>Mycosphaerellales</taxon>
        <taxon>Extremaceae</taxon>
        <taxon>Saxophila</taxon>
    </lineage>
</organism>
<feature type="region of interest" description="Disordered" evidence="1">
    <location>
        <begin position="1"/>
        <end position="104"/>
    </location>
</feature>
<evidence type="ECO:0000313" key="3">
    <source>
        <dbReference type="Proteomes" id="UP001337655"/>
    </source>
</evidence>